<dbReference type="InterPro" id="IPR035986">
    <property type="entry name" value="PKD_dom_sf"/>
</dbReference>
<evidence type="ECO:0000256" key="4">
    <source>
        <dbReference type="ARBA" id="ARBA00022989"/>
    </source>
</evidence>
<proteinExistence type="predicted"/>
<comment type="caution">
    <text evidence="7">The sequence shown here is derived from an EMBL/GenBank/DDBJ whole genome shotgun (WGS) entry which is preliminary data.</text>
</comment>
<evidence type="ECO:0000256" key="3">
    <source>
        <dbReference type="ARBA" id="ARBA00022737"/>
    </source>
</evidence>
<keyword evidence="5" id="KW-0472">Membrane</keyword>
<dbReference type="AlphaFoldDB" id="A0ABD0Q433"/>
<organism evidence="7 8">
    <name type="scientific">Cirrhinus mrigala</name>
    <name type="common">Mrigala</name>
    <dbReference type="NCBI Taxonomy" id="683832"/>
    <lineage>
        <taxon>Eukaryota</taxon>
        <taxon>Metazoa</taxon>
        <taxon>Chordata</taxon>
        <taxon>Craniata</taxon>
        <taxon>Vertebrata</taxon>
        <taxon>Euteleostomi</taxon>
        <taxon>Actinopterygii</taxon>
        <taxon>Neopterygii</taxon>
        <taxon>Teleostei</taxon>
        <taxon>Ostariophysi</taxon>
        <taxon>Cypriniformes</taxon>
        <taxon>Cyprinidae</taxon>
        <taxon>Labeoninae</taxon>
        <taxon>Labeonini</taxon>
        <taxon>Cirrhinus</taxon>
    </lineage>
</organism>
<dbReference type="Proteomes" id="UP001529510">
    <property type="component" value="Unassembled WGS sequence"/>
</dbReference>
<evidence type="ECO:0000256" key="5">
    <source>
        <dbReference type="ARBA" id="ARBA00023136"/>
    </source>
</evidence>
<sequence>MTVNQSYYFWAELPDKTASFRWDFGDGFKKEGQNQSHVFCFPGRFRVTATASNVIKIEVLAPLSYIVVNTSQPFVEAGKEILLTAQTDVNENVMFYWMVNPLLPPQLGTSTFVHVFPKAGVFQIKVTAQNLISRVESITHIEVVERVHEVQIHSQGLQDARYFLTNQTVLLTASVTCGSNLTYEWTANQRIASNSKQFPLFTNSPGDIHITLVVSNVLGSVDTKLSLRAVELVSGLSISSPTNAVAKGKPVRISASVSSGTDLRYSWFLDSERSPVISDVPFVLHVFEVVGVVRIRVSVSNVFGSDDATKLLIIQENISKVDFQINGQFKPFFVRSNSLVLLHGSAGTGNVLHWEWVLIFHSRIMVLADNQTVSYSFADVGDHRISLNASNDISWQTVSNTITVEDAIQGFLLMASSDVVCEDDSVTFTPSVSQGIGNHLASKNISFQASSGSQANYRWTFLLNGVRSSREIGQNVHFTPFTNGSLSVTVEADNGFCSQSLTSIATIQKHVKKVKLFTSNDGAFVDYPITFVAITDGGSNLKFRWNFGDGKSNRQVHKYNVT</sequence>
<feature type="non-terminal residue" evidence="7">
    <location>
        <position position="562"/>
    </location>
</feature>
<dbReference type="Pfam" id="PF00801">
    <property type="entry name" value="PKD"/>
    <property type="match status" value="5"/>
</dbReference>
<dbReference type="CDD" id="cd00146">
    <property type="entry name" value="PKD"/>
    <property type="match status" value="1"/>
</dbReference>
<evidence type="ECO:0000256" key="1">
    <source>
        <dbReference type="ARBA" id="ARBA00004141"/>
    </source>
</evidence>
<dbReference type="SUPFAM" id="SSF49299">
    <property type="entry name" value="PKD domain"/>
    <property type="match status" value="4"/>
</dbReference>
<comment type="subcellular location">
    <subcellularLocation>
        <location evidence="1">Membrane</location>
        <topology evidence="1">Multi-pass membrane protein</topology>
    </subcellularLocation>
</comment>
<dbReference type="PROSITE" id="PS50093">
    <property type="entry name" value="PKD"/>
    <property type="match status" value="2"/>
</dbReference>
<keyword evidence="8" id="KW-1185">Reference proteome</keyword>
<evidence type="ECO:0000313" key="8">
    <source>
        <dbReference type="Proteomes" id="UP001529510"/>
    </source>
</evidence>
<name>A0ABD0Q433_CIRMR</name>
<dbReference type="EMBL" id="JAMKFB020000012">
    <property type="protein sequence ID" value="KAL0179581.1"/>
    <property type="molecule type" value="Genomic_DNA"/>
</dbReference>
<gene>
    <name evidence="7" type="ORF">M9458_025023</name>
</gene>
<dbReference type="GO" id="GO:0016020">
    <property type="term" value="C:membrane"/>
    <property type="evidence" value="ECO:0007669"/>
    <property type="project" value="UniProtKB-SubCell"/>
</dbReference>
<dbReference type="Gene3D" id="2.60.40.10">
    <property type="entry name" value="Immunoglobulins"/>
    <property type="match status" value="1"/>
</dbReference>
<dbReference type="PANTHER" id="PTHR46730">
    <property type="entry name" value="POLYCYSTIN-1"/>
    <property type="match status" value="1"/>
</dbReference>
<dbReference type="InterPro" id="IPR000601">
    <property type="entry name" value="PKD_dom"/>
</dbReference>
<protein>
    <recommendedName>
        <fullName evidence="6">PKD domain-containing protein</fullName>
    </recommendedName>
</protein>
<keyword evidence="2" id="KW-0812">Transmembrane</keyword>
<reference evidence="7 8" key="1">
    <citation type="submission" date="2024-05" db="EMBL/GenBank/DDBJ databases">
        <title>Genome sequencing and assembly of Indian major carp, Cirrhinus mrigala (Hamilton, 1822).</title>
        <authorList>
            <person name="Mohindra V."/>
            <person name="Chowdhury L.M."/>
            <person name="Lal K."/>
            <person name="Jena J.K."/>
        </authorList>
    </citation>
    <scope>NUCLEOTIDE SEQUENCE [LARGE SCALE GENOMIC DNA]</scope>
    <source>
        <strain evidence="7">CM1030</strain>
        <tissue evidence="7">Blood</tissue>
    </source>
</reference>
<dbReference type="InterPro" id="IPR022409">
    <property type="entry name" value="PKD/Chitinase_dom"/>
</dbReference>
<dbReference type="PANTHER" id="PTHR46730:SF2">
    <property type="entry name" value="POLYCYSTIN-1 ISOFORM X1"/>
    <property type="match status" value="1"/>
</dbReference>
<evidence type="ECO:0000259" key="6">
    <source>
        <dbReference type="PROSITE" id="PS50093"/>
    </source>
</evidence>
<keyword evidence="4" id="KW-1133">Transmembrane helix</keyword>
<feature type="domain" description="PKD" evidence="6">
    <location>
        <begin position="512"/>
        <end position="562"/>
    </location>
</feature>
<dbReference type="InterPro" id="IPR013783">
    <property type="entry name" value="Ig-like_fold"/>
</dbReference>
<feature type="domain" description="PKD" evidence="6">
    <location>
        <begin position="1"/>
        <end position="53"/>
    </location>
</feature>
<keyword evidence="3" id="KW-0677">Repeat</keyword>
<evidence type="ECO:0000313" key="7">
    <source>
        <dbReference type="EMBL" id="KAL0179581.1"/>
    </source>
</evidence>
<dbReference type="SMART" id="SM00089">
    <property type="entry name" value="PKD"/>
    <property type="match status" value="5"/>
</dbReference>
<evidence type="ECO:0000256" key="2">
    <source>
        <dbReference type="ARBA" id="ARBA00022692"/>
    </source>
</evidence>
<accession>A0ABD0Q433</accession>